<dbReference type="Proteomes" id="UP000229112">
    <property type="component" value="Unassembled WGS sequence"/>
</dbReference>
<protein>
    <submittedName>
        <fullName evidence="1">Uncharacterized protein</fullName>
    </submittedName>
</protein>
<sequence>MIAKSALLVKLWVGGGSRKSIRNPPPGDAVGAEQPPRLFLLWAVVPAEKLLRPWGRREVGCGYYPQQSVAFKEGEASPKNDDSHDSPPKQPFNLIIQYLVKG</sequence>
<organism evidence="1 2">
    <name type="scientific">Candidatus Harrisonbacteria bacterium CG10_big_fil_rev_8_21_14_0_10_38_8</name>
    <dbReference type="NCBI Taxonomy" id="1974582"/>
    <lineage>
        <taxon>Bacteria</taxon>
        <taxon>Candidatus Harrisoniibacteriota</taxon>
    </lineage>
</organism>
<proteinExistence type="predicted"/>
<name>A0A2M6WK90_9BACT</name>
<accession>A0A2M6WK90</accession>
<evidence type="ECO:0000313" key="1">
    <source>
        <dbReference type="EMBL" id="PIT93197.1"/>
    </source>
</evidence>
<reference evidence="2" key="1">
    <citation type="submission" date="2017-09" db="EMBL/GenBank/DDBJ databases">
        <title>Depth-based differentiation of microbial function through sediment-hosted aquifers and enrichment of novel symbionts in the deep terrestrial subsurface.</title>
        <authorList>
            <person name="Probst A.J."/>
            <person name="Ladd B."/>
            <person name="Jarett J.K."/>
            <person name="Geller-Mcgrath D.E."/>
            <person name="Sieber C.M.K."/>
            <person name="Emerson J.B."/>
            <person name="Anantharaman K."/>
            <person name="Thomas B.C."/>
            <person name="Malmstrom R."/>
            <person name="Stieglmeier M."/>
            <person name="Klingl A."/>
            <person name="Woyke T."/>
            <person name="Ryan C.M."/>
            <person name="Banfield J.F."/>
        </authorList>
    </citation>
    <scope>NUCLEOTIDE SEQUENCE [LARGE SCALE GENOMIC DNA]</scope>
</reference>
<comment type="caution">
    <text evidence="1">The sequence shown here is derived from an EMBL/GenBank/DDBJ whole genome shotgun (WGS) entry which is preliminary data.</text>
</comment>
<dbReference type="EMBL" id="PFAY01000009">
    <property type="protein sequence ID" value="PIT93197.1"/>
    <property type="molecule type" value="Genomic_DNA"/>
</dbReference>
<dbReference type="AlphaFoldDB" id="A0A2M6WK90"/>
<evidence type="ECO:0000313" key="2">
    <source>
        <dbReference type="Proteomes" id="UP000229112"/>
    </source>
</evidence>
<gene>
    <name evidence="1" type="ORF">COU06_01105</name>
</gene>